<dbReference type="GO" id="GO:0005634">
    <property type="term" value="C:nucleus"/>
    <property type="evidence" value="ECO:0007669"/>
    <property type="project" value="TreeGrafter"/>
</dbReference>
<protein>
    <recommendedName>
        <fullName evidence="2">PH domain-containing protein</fullName>
    </recommendedName>
</protein>
<reference evidence="4" key="3">
    <citation type="journal article" date="2014" name="Nature">
        <title>Elephant shark genome provides unique insights into gnathostome evolution.</title>
        <authorList>
            <consortium name="International Elephant Shark Genome Sequencing Consortium"/>
            <person name="Venkatesh B."/>
            <person name="Lee A.P."/>
            <person name="Ravi V."/>
            <person name="Maurya A.K."/>
            <person name="Lian M.M."/>
            <person name="Swann J.B."/>
            <person name="Ohta Y."/>
            <person name="Flajnik M.F."/>
            <person name="Sutoh Y."/>
            <person name="Kasahara M."/>
            <person name="Hoon S."/>
            <person name="Gangu V."/>
            <person name="Roy S.W."/>
            <person name="Irimia M."/>
            <person name="Korzh V."/>
            <person name="Kondrychyn I."/>
            <person name="Lim Z.W."/>
            <person name="Tay B.H."/>
            <person name="Tohari S."/>
            <person name="Kong K.W."/>
            <person name="Ho S."/>
            <person name="Lorente-Galdos B."/>
            <person name="Quilez J."/>
            <person name="Marques-Bonet T."/>
            <person name="Raney B.J."/>
            <person name="Ingham P.W."/>
            <person name="Tay A."/>
            <person name="Hillier L.W."/>
            <person name="Minx P."/>
            <person name="Boehm T."/>
            <person name="Wilson R.K."/>
            <person name="Brenner S."/>
            <person name="Warren W.C."/>
        </authorList>
    </citation>
    <scope>NUCLEOTIDE SEQUENCE [LARGE SCALE GENOMIC DNA]</scope>
</reference>
<dbReference type="InterPro" id="IPR001849">
    <property type="entry name" value="PH_domain"/>
</dbReference>
<dbReference type="InterPro" id="IPR011993">
    <property type="entry name" value="PH-like_dom_sf"/>
</dbReference>
<proteinExistence type="predicted"/>
<evidence type="ECO:0000313" key="3">
    <source>
        <dbReference type="Ensembl" id="ENSCMIP00000048763.1"/>
    </source>
</evidence>
<dbReference type="Pfam" id="PF00169">
    <property type="entry name" value="PH"/>
    <property type="match status" value="1"/>
</dbReference>
<evidence type="ECO:0000259" key="2">
    <source>
        <dbReference type="Pfam" id="PF00169"/>
    </source>
</evidence>
<dbReference type="SUPFAM" id="SSF50729">
    <property type="entry name" value="PH domain-like"/>
    <property type="match status" value="1"/>
</dbReference>
<reference evidence="3" key="4">
    <citation type="submission" date="2025-08" db="UniProtKB">
        <authorList>
            <consortium name="Ensembl"/>
        </authorList>
    </citation>
    <scope>IDENTIFICATION</scope>
</reference>
<evidence type="ECO:0000313" key="4">
    <source>
        <dbReference type="Proteomes" id="UP000314986"/>
    </source>
</evidence>
<sequence length="478" mass="56620">MGLAYLNLFCDEISFPLHRHCAFFVTDALLFGCFPLPLQVLSHNLCTALNVPHNTAALEEHFLGIIKKNWVTQFMIVEEGRFVKENCNELCRMLTRDTFKLWCLFNFLSEDSYPLVIVKEESKQHTWPPAHTDFLQGYMWKKGHVRRNWNERWFVLKICCISYYINEDLREKSSWIRTSFDPGLFDGHCCEQLPLADKEGNRCLFCIRTSNRKYEISASDTKCRQDTAFQVLNKPSLHKKQKARRREQREEIVRKQRELELQQLKELQEVKEMQLQHLEELRQVCAPPVPTEQARRKEQEEMQRALQKKLQEVEEAKSTMRMELAQKEVEAEKQSQRIQELEKVQLGLEEALEAEMQARADEQAVRSVQASLLQEEEEKLAELMKLKTERQELSLQEREQRGSSVWVLMFIVLFPQTAQKKLRHASRYVKHWNIQLNRLMQPVTPGGQEGSVIKRTTREVNLALRFENEDREIERKER</sequence>
<reference evidence="4" key="2">
    <citation type="journal article" date="2007" name="PLoS Biol.">
        <title>Survey sequencing and comparative analysis of the elephant shark (Callorhinchus milii) genome.</title>
        <authorList>
            <person name="Venkatesh B."/>
            <person name="Kirkness E.F."/>
            <person name="Loh Y.H."/>
            <person name="Halpern A.L."/>
            <person name="Lee A.P."/>
            <person name="Johnson J."/>
            <person name="Dandona N."/>
            <person name="Viswanathan L.D."/>
            <person name="Tay A."/>
            <person name="Venter J.C."/>
            <person name="Strausberg R.L."/>
            <person name="Brenner S."/>
        </authorList>
    </citation>
    <scope>NUCLEOTIDE SEQUENCE [LARGE SCALE GENOMIC DNA]</scope>
</reference>
<dbReference type="AlphaFoldDB" id="A0A4W3KA29"/>
<accession>A0A4W3KA29</accession>
<evidence type="ECO:0000256" key="1">
    <source>
        <dbReference type="SAM" id="Coils"/>
    </source>
</evidence>
<dbReference type="Gene3D" id="2.30.29.30">
    <property type="entry name" value="Pleckstrin-homology domain (PH domain)/Phosphotyrosine-binding domain (PTB)"/>
    <property type="match status" value="1"/>
</dbReference>
<dbReference type="PANTHER" id="PTHR14383:SF2">
    <property type="entry name" value="DIFFERENTIALLY EXPRESSED IN FDCP 6 HOMOLOG"/>
    <property type="match status" value="1"/>
</dbReference>
<dbReference type="GeneTree" id="ENSGT00950000183017"/>
<name>A0A4W3KA29_CALMI</name>
<reference evidence="4" key="1">
    <citation type="journal article" date="2006" name="Science">
        <title>Ancient noncoding elements conserved in the human genome.</title>
        <authorList>
            <person name="Venkatesh B."/>
            <person name="Kirkness E.F."/>
            <person name="Loh Y.H."/>
            <person name="Halpern A.L."/>
            <person name="Lee A.P."/>
            <person name="Johnson J."/>
            <person name="Dandona N."/>
            <person name="Viswanathan L.D."/>
            <person name="Tay A."/>
            <person name="Venter J.C."/>
            <person name="Strausberg R.L."/>
            <person name="Brenner S."/>
        </authorList>
    </citation>
    <scope>NUCLEOTIDE SEQUENCE [LARGE SCALE GENOMIC DNA]</scope>
</reference>
<dbReference type="Ensembl" id="ENSCMIT00000049440.1">
    <property type="protein sequence ID" value="ENSCMIP00000048763.1"/>
    <property type="gene ID" value="ENSCMIG00000019913.1"/>
</dbReference>
<dbReference type="STRING" id="7868.ENSCMIP00000048763"/>
<dbReference type="PANTHER" id="PTHR14383">
    <property type="entry name" value="SWAP-70 RECOMBINASE"/>
    <property type="match status" value="1"/>
</dbReference>
<dbReference type="Proteomes" id="UP000314986">
    <property type="component" value="Unassembled WGS sequence"/>
</dbReference>
<reference evidence="3" key="5">
    <citation type="submission" date="2025-09" db="UniProtKB">
        <authorList>
            <consortium name="Ensembl"/>
        </authorList>
    </citation>
    <scope>IDENTIFICATION</scope>
</reference>
<dbReference type="InParanoid" id="A0A4W3KA29"/>
<feature type="coiled-coil region" evidence="1">
    <location>
        <begin position="238"/>
        <end position="396"/>
    </location>
</feature>
<organism evidence="3 4">
    <name type="scientific">Callorhinchus milii</name>
    <name type="common">Ghost shark</name>
    <dbReference type="NCBI Taxonomy" id="7868"/>
    <lineage>
        <taxon>Eukaryota</taxon>
        <taxon>Metazoa</taxon>
        <taxon>Chordata</taxon>
        <taxon>Craniata</taxon>
        <taxon>Vertebrata</taxon>
        <taxon>Chondrichthyes</taxon>
        <taxon>Holocephali</taxon>
        <taxon>Chimaeriformes</taxon>
        <taxon>Callorhinchidae</taxon>
        <taxon>Callorhinchus</taxon>
    </lineage>
</organism>
<keyword evidence="1" id="KW-0175">Coiled coil</keyword>
<keyword evidence="4" id="KW-1185">Reference proteome</keyword>
<dbReference type="GO" id="GO:0005737">
    <property type="term" value="C:cytoplasm"/>
    <property type="evidence" value="ECO:0007669"/>
    <property type="project" value="TreeGrafter"/>
</dbReference>
<feature type="domain" description="PH" evidence="2">
    <location>
        <begin position="135"/>
        <end position="221"/>
    </location>
</feature>